<dbReference type="PANTHER" id="PTHR37836">
    <property type="entry name" value="LMO1036 PROTEIN"/>
    <property type="match status" value="1"/>
</dbReference>
<dbReference type="AlphaFoldDB" id="A0A1I5VHB4"/>
<dbReference type="InterPro" id="IPR024749">
    <property type="entry name" value="Collagen-bd_put"/>
</dbReference>
<feature type="domain" description="Putative collagen-binding" evidence="1">
    <location>
        <begin position="135"/>
        <end position="224"/>
    </location>
</feature>
<dbReference type="Gene3D" id="3.20.20.80">
    <property type="entry name" value="Glycosidases"/>
    <property type="match status" value="1"/>
</dbReference>
<feature type="domain" description="Apiosidase-like catalytic" evidence="2">
    <location>
        <begin position="14"/>
        <end position="132"/>
    </location>
</feature>
<name>A0A1I5VHB4_9FIRM</name>
<dbReference type="EMBL" id="FOXR01000011">
    <property type="protein sequence ID" value="SFQ06376.1"/>
    <property type="molecule type" value="Genomic_DNA"/>
</dbReference>
<dbReference type="STRING" id="937334.SAMN05444406_1116"/>
<dbReference type="Pfam" id="PF12904">
    <property type="entry name" value="Collagen_bind_2"/>
    <property type="match status" value="1"/>
</dbReference>
<evidence type="ECO:0000259" key="2">
    <source>
        <dbReference type="Pfam" id="PF13204"/>
    </source>
</evidence>
<keyword evidence="4" id="KW-1185">Reference proteome</keyword>
<gene>
    <name evidence="3" type="ORF">SAMN05444406_1116</name>
</gene>
<sequence>MRYGKKYFDMGKYFDMIQSSHGALNTPNYKMVSADYDLVPVKPTLDGEPCYEDHPIGFKPENGYFDAADVRKAAYWAVFAGAAGHTYGHHCVWSMCTNPEPYFIMHWKQAIMRPGAWQMQYLRALIESRPFLERIPDQSLIAENYEGANHLRATRGNDYAFVYSPNGLEIKVNMGKISGKKVKAYWYDPREGNTAFIGEYDNEGVHSFIPPSSGRGNDWVLILDDASKGYQAPDVGKLP</sequence>
<proteinExistence type="predicted"/>
<reference evidence="3 4" key="1">
    <citation type="submission" date="2016-10" db="EMBL/GenBank/DDBJ databases">
        <authorList>
            <person name="de Groot N.N."/>
        </authorList>
    </citation>
    <scope>NUCLEOTIDE SEQUENCE [LARGE SCALE GENOMIC DNA]</scope>
    <source>
        <strain evidence="3 4">DSM 20678</strain>
    </source>
</reference>
<dbReference type="PANTHER" id="PTHR37836:SF3">
    <property type="entry name" value="ENDOGLUCANASE"/>
    <property type="match status" value="1"/>
</dbReference>
<evidence type="ECO:0000313" key="4">
    <source>
        <dbReference type="Proteomes" id="UP000198577"/>
    </source>
</evidence>
<dbReference type="InterPro" id="IPR025277">
    <property type="entry name" value="Apiosidase-like_cat_dom"/>
</dbReference>
<dbReference type="RefSeq" id="WP_092282264.1">
    <property type="nucleotide sequence ID" value="NZ_FOXR01000011.1"/>
</dbReference>
<evidence type="ECO:0000313" key="3">
    <source>
        <dbReference type="EMBL" id="SFQ06376.1"/>
    </source>
</evidence>
<accession>A0A1I5VHB4</accession>
<protein>
    <submittedName>
        <fullName evidence="3">Putative collagen-binding domain of a collagenase</fullName>
    </submittedName>
</protein>
<dbReference type="Proteomes" id="UP000198577">
    <property type="component" value="Unassembled WGS sequence"/>
</dbReference>
<dbReference type="Pfam" id="PF13204">
    <property type="entry name" value="Apiosidase"/>
    <property type="match status" value="1"/>
</dbReference>
<dbReference type="OrthoDB" id="59486at2"/>
<evidence type="ECO:0000259" key="1">
    <source>
        <dbReference type="Pfam" id="PF12904"/>
    </source>
</evidence>
<organism evidence="3 4">
    <name type="scientific">Caldicoprobacter faecalis</name>
    <dbReference type="NCBI Taxonomy" id="937334"/>
    <lineage>
        <taxon>Bacteria</taxon>
        <taxon>Bacillati</taxon>
        <taxon>Bacillota</taxon>
        <taxon>Clostridia</taxon>
        <taxon>Caldicoprobacterales</taxon>
        <taxon>Caldicoprobacteraceae</taxon>
        <taxon>Caldicoprobacter</taxon>
    </lineage>
</organism>